<sequence length="442" mass="49263">MDDEFRHPLAHARNERGWSQEELARRIRQAAKRRGLRSGTRGSRVSKWETGRAAPDEDESQPLIAEVFGIDYAAVAHLGWPYWLPGQDKPLPLGPHNAVPSLQEALMTSLDRRSFLAYTSGSLAVLAHQWAVTEPGRFPRFTAPGEVDAEMLDWLEQSGEDLIRLATERRRRTRRLLDAHLSTVTEFISESRYTSAAGQRLHTLAASLAQAIAWQHFDERRHASAGRFWHAALHNAHTAHTAHQRDLGAGILSDLAYQLLWLKDARAAADILEHAIPRTQHPAARSLLHLRQARALAVLNEDGRCRRALTAAEKALDTVSYDPAPAWCSWMSHADLASDGGRCLADLGQRRQAHRLMDEGIALLPATRSKTKSVFLTYQAETYLRDGEPDVAAETAARSLDLADRIDAPRCVTMVRDLEPAFTPYAHTAGVDELLERLRAVG</sequence>
<evidence type="ECO:0000313" key="3">
    <source>
        <dbReference type="EMBL" id="MFF4219706.1"/>
    </source>
</evidence>
<comment type="caution">
    <text evidence="3">The sequence shown here is derived from an EMBL/GenBank/DDBJ whole genome shotgun (WGS) entry which is preliminary data.</text>
</comment>
<dbReference type="PROSITE" id="PS50943">
    <property type="entry name" value="HTH_CROC1"/>
    <property type="match status" value="1"/>
</dbReference>
<evidence type="ECO:0000256" key="1">
    <source>
        <dbReference type="SAM" id="MobiDB-lite"/>
    </source>
</evidence>
<dbReference type="SUPFAM" id="SSF47413">
    <property type="entry name" value="lambda repressor-like DNA-binding domains"/>
    <property type="match status" value="1"/>
</dbReference>
<evidence type="ECO:0000259" key="2">
    <source>
        <dbReference type="PROSITE" id="PS50943"/>
    </source>
</evidence>
<accession>A0ABW6U5E7</accession>
<keyword evidence="4" id="KW-1185">Reference proteome</keyword>
<dbReference type="Gene3D" id="1.10.260.40">
    <property type="entry name" value="lambda repressor-like DNA-binding domains"/>
    <property type="match status" value="1"/>
</dbReference>
<dbReference type="InterPro" id="IPR010982">
    <property type="entry name" value="Lambda_DNA-bd_dom_sf"/>
</dbReference>
<reference evidence="3 4" key="1">
    <citation type="submission" date="2024-10" db="EMBL/GenBank/DDBJ databases">
        <title>The Natural Products Discovery Center: Release of the First 8490 Sequenced Strains for Exploring Actinobacteria Biosynthetic Diversity.</title>
        <authorList>
            <person name="Kalkreuter E."/>
            <person name="Kautsar S.A."/>
            <person name="Yang D."/>
            <person name="Bader C.D."/>
            <person name="Teijaro C.N."/>
            <person name="Fluegel L."/>
            <person name="Davis C.M."/>
            <person name="Simpson J.R."/>
            <person name="Lauterbach L."/>
            <person name="Steele A.D."/>
            <person name="Gui C."/>
            <person name="Meng S."/>
            <person name="Li G."/>
            <person name="Viehrig K."/>
            <person name="Ye F."/>
            <person name="Su P."/>
            <person name="Kiefer A.F."/>
            <person name="Nichols A."/>
            <person name="Cepeda A.J."/>
            <person name="Yan W."/>
            <person name="Fan B."/>
            <person name="Jiang Y."/>
            <person name="Adhikari A."/>
            <person name="Zheng C.-J."/>
            <person name="Schuster L."/>
            <person name="Cowan T.M."/>
            <person name="Smanski M.J."/>
            <person name="Chevrette M.G."/>
            <person name="De Carvalho L.P.S."/>
            <person name="Shen B."/>
        </authorList>
    </citation>
    <scope>NUCLEOTIDE SEQUENCE [LARGE SCALE GENOMIC DNA]</scope>
    <source>
        <strain evidence="3 4">NPDC001650</strain>
    </source>
</reference>
<dbReference type="Proteomes" id="UP001602123">
    <property type="component" value="Unassembled WGS sequence"/>
</dbReference>
<feature type="domain" description="HTH cro/C1-type" evidence="2">
    <location>
        <begin position="9"/>
        <end position="75"/>
    </location>
</feature>
<dbReference type="SUPFAM" id="SSF48452">
    <property type="entry name" value="TPR-like"/>
    <property type="match status" value="1"/>
</dbReference>
<protein>
    <submittedName>
        <fullName evidence="3">Helix-turn-helix transcriptional regulator</fullName>
    </submittedName>
</protein>
<feature type="region of interest" description="Disordered" evidence="1">
    <location>
        <begin position="1"/>
        <end position="20"/>
    </location>
</feature>
<proteinExistence type="predicted"/>
<feature type="region of interest" description="Disordered" evidence="1">
    <location>
        <begin position="30"/>
        <end position="58"/>
    </location>
</feature>
<gene>
    <name evidence="3" type="ORF">ACFYZM_26020</name>
</gene>
<dbReference type="RefSeq" id="WP_388631552.1">
    <property type="nucleotide sequence ID" value="NZ_JBIAUT010000011.1"/>
</dbReference>
<dbReference type="SMART" id="SM00530">
    <property type="entry name" value="HTH_XRE"/>
    <property type="match status" value="1"/>
</dbReference>
<name>A0ABW6U5E7_9ACTN</name>
<dbReference type="InterPro" id="IPR011990">
    <property type="entry name" value="TPR-like_helical_dom_sf"/>
</dbReference>
<dbReference type="EMBL" id="JBIAUT010000011">
    <property type="protein sequence ID" value="MFF4219706.1"/>
    <property type="molecule type" value="Genomic_DNA"/>
</dbReference>
<organism evidence="3 4">
    <name type="scientific">Streptomyces nondiastaticus</name>
    <dbReference type="NCBI Taxonomy" id="3154512"/>
    <lineage>
        <taxon>Bacteria</taxon>
        <taxon>Bacillati</taxon>
        <taxon>Actinomycetota</taxon>
        <taxon>Actinomycetes</taxon>
        <taxon>Kitasatosporales</taxon>
        <taxon>Streptomycetaceae</taxon>
        <taxon>Streptomyces</taxon>
    </lineage>
</organism>
<dbReference type="InterPro" id="IPR001387">
    <property type="entry name" value="Cro/C1-type_HTH"/>
</dbReference>
<dbReference type="CDD" id="cd00093">
    <property type="entry name" value="HTH_XRE"/>
    <property type="match status" value="1"/>
</dbReference>
<evidence type="ECO:0000313" key="4">
    <source>
        <dbReference type="Proteomes" id="UP001602123"/>
    </source>
</evidence>